<keyword evidence="2 3" id="KW-0450">Lipoyl</keyword>
<comment type="function">
    <text evidence="3">The glycine cleavage system catalyzes the degradation of glycine. The H protein shuttles the methylamine group of glycine from the P protein to the T protein.</text>
</comment>
<dbReference type="CDD" id="cd06848">
    <property type="entry name" value="GCS_H"/>
    <property type="match status" value="1"/>
</dbReference>
<dbReference type="AlphaFoldDB" id="A0A1J0AGS1"/>
<feature type="modified residue" description="N6-lipoyllysine" evidence="3 4">
    <location>
        <position position="65"/>
    </location>
</feature>
<evidence type="ECO:0000313" key="7">
    <source>
        <dbReference type="Proteomes" id="UP000180235"/>
    </source>
</evidence>
<dbReference type="SUPFAM" id="SSF51230">
    <property type="entry name" value="Single hybrid motif"/>
    <property type="match status" value="1"/>
</dbReference>
<dbReference type="InterPro" id="IPR000089">
    <property type="entry name" value="Biotin_lipoyl"/>
</dbReference>
<sequence>MTLTYPAELHYTASHEYVALTDGLAVVGITSFAIEELGDITYLELPPVGRTVTCGERFGTIESVKAVSDLYAPVSGVVRAVHGELVDAPERLAEDPYGIGWLLKIQLTQPEETQALLTAADYQAQLGG</sequence>
<comment type="cofactor">
    <cofactor evidence="3">
        <name>(R)-lipoate</name>
        <dbReference type="ChEBI" id="CHEBI:83088"/>
    </cofactor>
    <text evidence="3">Binds 1 lipoyl cofactor covalently.</text>
</comment>
<keyword evidence="7" id="KW-1185">Reference proteome</keyword>
<dbReference type="PANTHER" id="PTHR11715:SF3">
    <property type="entry name" value="GLYCINE CLEAVAGE SYSTEM H PROTEIN-RELATED"/>
    <property type="match status" value="1"/>
</dbReference>
<dbReference type="InterPro" id="IPR003016">
    <property type="entry name" value="2-oxoA_DH_lipoyl-BS"/>
</dbReference>
<comment type="subunit">
    <text evidence="3">The glycine cleavage system is composed of four proteins: P, T, L and H.</text>
</comment>
<dbReference type="GO" id="GO:0005960">
    <property type="term" value="C:glycine cleavage complex"/>
    <property type="evidence" value="ECO:0007669"/>
    <property type="project" value="InterPro"/>
</dbReference>
<dbReference type="OrthoDB" id="9796712at2"/>
<dbReference type="PANTHER" id="PTHR11715">
    <property type="entry name" value="GLYCINE CLEAVAGE SYSTEM H PROTEIN"/>
    <property type="match status" value="1"/>
</dbReference>
<evidence type="ECO:0000256" key="3">
    <source>
        <dbReference type="HAMAP-Rule" id="MF_00272"/>
    </source>
</evidence>
<dbReference type="KEGG" id="glt:GlitD10_2797"/>
<dbReference type="STRING" id="1188229.GlitD10_2797"/>
<proteinExistence type="inferred from homology"/>
<dbReference type="GO" id="GO:0019464">
    <property type="term" value="P:glycine decarboxylation via glycine cleavage system"/>
    <property type="evidence" value="ECO:0007669"/>
    <property type="project" value="UniProtKB-UniRule"/>
</dbReference>
<feature type="domain" description="Lipoyl-binding" evidence="5">
    <location>
        <begin position="24"/>
        <end position="106"/>
    </location>
</feature>
<dbReference type="InterPro" id="IPR011053">
    <property type="entry name" value="Single_hybrid_motif"/>
</dbReference>
<dbReference type="Gene3D" id="2.40.50.100">
    <property type="match status" value="1"/>
</dbReference>
<dbReference type="Proteomes" id="UP000180235">
    <property type="component" value="Chromosome"/>
</dbReference>
<dbReference type="InterPro" id="IPR033753">
    <property type="entry name" value="GCV_H/Fam206"/>
</dbReference>
<accession>A0A1J0AGS1</accession>
<dbReference type="Pfam" id="PF01597">
    <property type="entry name" value="GCV_H"/>
    <property type="match status" value="1"/>
</dbReference>
<evidence type="ECO:0000256" key="4">
    <source>
        <dbReference type="PIRSR" id="PIRSR617453-50"/>
    </source>
</evidence>
<evidence type="ECO:0000256" key="2">
    <source>
        <dbReference type="ARBA" id="ARBA00022823"/>
    </source>
</evidence>
<reference evidence="6 7" key="1">
    <citation type="submission" date="2016-10" db="EMBL/GenBank/DDBJ databases">
        <title>Description of Gloeomargarita lithophora gen. nov., sp. nov., a thylakoid-bearing basal-branching cyanobacterium with intracellular carbonates, and proposal for Gloeomargaritales ord. nov.</title>
        <authorList>
            <person name="Moreira D."/>
            <person name="Tavera R."/>
            <person name="Benzerara K."/>
            <person name="Skouri-Panet F."/>
            <person name="Couradeau E."/>
            <person name="Gerard E."/>
            <person name="Loussert C."/>
            <person name="Novelo E."/>
            <person name="Zivanovic Y."/>
            <person name="Lopez-Garcia P."/>
        </authorList>
    </citation>
    <scope>NUCLEOTIDE SEQUENCE [LARGE SCALE GENOMIC DNA]</scope>
    <source>
        <strain evidence="6 7">D10</strain>
    </source>
</reference>
<gene>
    <name evidence="3" type="primary">gcvH</name>
    <name evidence="6" type="ORF">GlitD10_2797</name>
</gene>
<organism evidence="6 7">
    <name type="scientific">Gloeomargarita lithophora Alchichica-D10</name>
    <dbReference type="NCBI Taxonomy" id="1188229"/>
    <lineage>
        <taxon>Bacteria</taxon>
        <taxon>Bacillati</taxon>
        <taxon>Cyanobacteriota</taxon>
        <taxon>Cyanophyceae</taxon>
        <taxon>Gloeomargaritales</taxon>
        <taxon>Gloeomargaritaceae</taxon>
        <taxon>Gloeomargarita</taxon>
    </lineage>
</organism>
<dbReference type="GO" id="GO:0005829">
    <property type="term" value="C:cytosol"/>
    <property type="evidence" value="ECO:0007669"/>
    <property type="project" value="TreeGrafter"/>
</dbReference>
<evidence type="ECO:0000313" key="6">
    <source>
        <dbReference type="EMBL" id="APB35140.1"/>
    </source>
</evidence>
<dbReference type="RefSeq" id="WP_071455476.1">
    <property type="nucleotide sequence ID" value="NZ_CP017675.1"/>
</dbReference>
<dbReference type="NCBIfam" id="TIGR00527">
    <property type="entry name" value="gcvH"/>
    <property type="match status" value="1"/>
</dbReference>
<dbReference type="PROSITE" id="PS00189">
    <property type="entry name" value="LIPOYL"/>
    <property type="match status" value="1"/>
</dbReference>
<dbReference type="InterPro" id="IPR017453">
    <property type="entry name" value="GCV_H_sub"/>
</dbReference>
<dbReference type="GO" id="GO:0009249">
    <property type="term" value="P:protein lipoylation"/>
    <property type="evidence" value="ECO:0007669"/>
    <property type="project" value="TreeGrafter"/>
</dbReference>
<protein>
    <recommendedName>
        <fullName evidence="3">Glycine cleavage system H protein</fullName>
    </recommendedName>
</protein>
<dbReference type="EMBL" id="CP017675">
    <property type="protein sequence ID" value="APB35140.1"/>
    <property type="molecule type" value="Genomic_DNA"/>
</dbReference>
<name>A0A1J0AGS1_9CYAN</name>
<evidence type="ECO:0000256" key="1">
    <source>
        <dbReference type="ARBA" id="ARBA00009249"/>
    </source>
</evidence>
<comment type="similarity">
    <text evidence="1 3">Belongs to the GcvH family.</text>
</comment>
<dbReference type="PROSITE" id="PS50968">
    <property type="entry name" value="BIOTINYL_LIPOYL"/>
    <property type="match status" value="1"/>
</dbReference>
<evidence type="ECO:0000259" key="5">
    <source>
        <dbReference type="PROSITE" id="PS50968"/>
    </source>
</evidence>
<dbReference type="InterPro" id="IPR002930">
    <property type="entry name" value="GCV_H"/>
</dbReference>
<dbReference type="NCBIfam" id="NF002270">
    <property type="entry name" value="PRK01202.1"/>
    <property type="match status" value="1"/>
</dbReference>
<dbReference type="HAMAP" id="MF_00272">
    <property type="entry name" value="GcvH"/>
    <property type="match status" value="1"/>
</dbReference>